<evidence type="ECO:0000256" key="1">
    <source>
        <dbReference type="SAM" id="Phobius"/>
    </source>
</evidence>
<keyword evidence="1" id="KW-1133">Transmembrane helix</keyword>
<organism evidence="2 3">
    <name type="scientific">Bombiscardovia apis</name>
    <dbReference type="NCBI Taxonomy" id="2932182"/>
    <lineage>
        <taxon>Bacteria</taxon>
        <taxon>Bacillati</taxon>
        <taxon>Actinomycetota</taxon>
        <taxon>Actinomycetes</taxon>
        <taxon>Bifidobacteriales</taxon>
        <taxon>Bifidobacteriaceae</taxon>
        <taxon>Bombiscardovia</taxon>
    </lineage>
</organism>
<feature type="transmembrane region" description="Helical" evidence="1">
    <location>
        <begin position="342"/>
        <end position="361"/>
    </location>
</feature>
<protein>
    <submittedName>
        <fullName evidence="2">VWA domain-containing protein</fullName>
    </submittedName>
</protein>
<keyword evidence="1" id="KW-0472">Membrane</keyword>
<keyword evidence="3" id="KW-1185">Reference proteome</keyword>
<keyword evidence="1" id="KW-0812">Transmembrane</keyword>
<reference evidence="2 3" key="1">
    <citation type="journal article" date="2023" name="Microbiol. Spectr.">
        <title>Symbiosis of Carpenter Bees with Uncharacterized Lactic Acid Bacteria Showing NAD Auxotrophy.</title>
        <authorList>
            <person name="Kawasaki S."/>
            <person name="Ozawa K."/>
            <person name="Mori T."/>
            <person name="Yamamoto A."/>
            <person name="Ito M."/>
            <person name="Ohkuma M."/>
            <person name="Sakamoto M."/>
            <person name="Matsutani M."/>
        </authorList>
    </citation>
    <scope>NUCLEOTIDE SEQUENCE [LARGE SCALE GENOMIC DNA]</scope>
    <source>
        <strain evidence="2 3">KimH</strain>
    </source>
</reference>
<evidence type="ECO:0000313" key="3">
    <source>
        <dbReference type="Proteomes" id="UP001321748"/>
    </source>
</evidence>
<dbReference type="EMBL" id="AP026800">
    <property type="protein sequence ID" value="BDR54930.1"/>
    <property type="molecule type" value="Genomic_DNA"/>
</dbReference>
<dbReference type="CDD" id="cd00198">
    <property type="entry name" value="vWFA"/>
    <property type="match status" value="1"/>
</dbReference>
<feature type="transmembrane region" description="Helical" evidence="1">
    <location>
        <begin position="75"/>
        <end position="92"/>
    </location>
</feature>
<dbReference type="Gene3D" id="3.40.50.410">
    <property type="entry name" value="von Willebrand factor, type A domain"/>
    <property type="match status" value="1"/>
</dbReference>
<dbReference type="RefSeq" id="WP_317642437.1">
    <property type="nucleotide sequence ID" value="NZ_AP026800.1"/>
</dbReference>
<sequence>MNPTSLSWRWPWLIAFLGLALIALALATTVLSKRAQSRQKVDTDQGQAIVFSLVEDLQGESASKTYRMWRRLKRVGAILLALCLIVGTLLAARPSNVDKSQVSGRSRDIVLCLDVSGSALPYDREVLNSYLKLVRNFEGERIALSIFNSTSRTVFPLTDDYDLVIKQLSQASTILEGVQSQDNIDKMSDKQYQAISDWLEGTQNRKDTTSLIGDGLVSCAALLPNFSTDPQAHTVSSANRSSSIVLATDNVASGQPTYTLEEGLNLTKAAGISVDGLYSGPKQSEQDPETLQMRQLIEGQGGIFLLQSGNDSINSLVTNIERRHGGDLKHAKESSLIDQPGWWALALSLLVGAYLLVVWRLKR</sequence>
<gene>
    <name evidence="2" type="ORF">KIMH_10410</name>
</gene>
<dbReference type="Proteomes" id="UP001321748">
    <property type="component" value="Chromosome"/>
</dbReference>
<evidence type="ECO:0000313" key="2">
    <source>
        <dbReference type="EMBL" id="BDR54930.1"/>
    </source>
</evidence>
<name>A0ABN6SFZ3_9BIFI</name>
<feature type="transmembrane region" description="Helical" evidence="1">
    <location>
        <begin position="12"/>
        <end position="31"/>
    </location>
</feature>
<accession>A0ABN6SFZ3</accession>
<dbReference type="SUPFAM" id="SSF53300">
    <property type="entry name" value="vWA-like"/>
    <property type="match status" value="1"/>
</dbReference>
<dbReference type="InterPro" id="IPR036465">
    <property type="entry name" value="vWFA_dom_sf"/>
</dbReference>
<proteinExistence type="predicted"/>